<dbReference type="Proteomes" id="UP000030748">
    <property type="component" value="Unassembled WGS sequence"/>
</dbReference>
<dbReference type="Pfam" id="PF05241">
    <property type="entry name" value="EBP"/>
    <property type="match status" value="1"/>
</dbReference>
<dbReference type="STRING" id="4155.A0A022Q7X4"/>
<protein>
    <recommendedName>
        <fullName evidence="7">EXPERA domain-containing protein</fullName>
    </recommendedName>
</protein>
<sequence>MTSSARSLHRWAFGSRCGPSDNPHGLSLLGTGLSLISSSLIQSRITIFSRILKLKKLNKFTNLNKKMGALCKLVDATLFVFFLVIAIVAPLIDGQTCLPHHFFPSFLVELKSWYAQDYGDYLVSEKPHFFVGIVWLELVFQWPLAVACVYGIAAGKSWVSTACLMYGASTLTSMAAILSELSMSNRASEKLLMMYYPFLGFAVLALLRGVLDCSGKNASAGKRSVPHRKKKA</sequence>
<dbReference type="InterPro" id="IPR033118">
    <property type="entry name" value="EXPERA"/>
</dbReference>
<dbReference type="GO" id="GO:0016020">
    <property type="term" value="C:membrane"/>
    <property type="evidence" value="ECO:0007669"/>
    <property type="project" value="UniProtKB-SubCell"/>
</dbReference>
<keyword evidence="2 5" id="KW-0812">Transmembrane</keyword>
<gene>
    <name evidence="8" type="ORF">MIMGU_mgv1a013025mg</name>
</gene>
<dbReference type="EMBL" id="KI632106">
    <property type="protein sequence ID" value="EYU24787.1"/>
    <property type="molecule type" value="Genomic_DNA"/>
</dbReference>
<feature type="transmembrane region" description="Helical" evidence="6">
    <location>
        <begin position="159"/>
        <end position="179"/>
    </location>
</feature>
<name>A0A022Q7X4_ERYGU</name>
<feature type="transmembrane region" description="Helical" evidence="6">
    <location>
        <begin position="191"/>
        <end position="211"/>
    </location>
</feature>
<dbReference type="PROSITE" id="PS51751">
    <property type="entry name" value="EXPERA"/>
    <property type="match status" value="1"/>
</dbReference>
<feature type="domain" description="EXPERA" evidence="7">
    <location>
        <begin position="74"/>
        <end position="206"/>
    </location>
</feature>
<accession>A0A022Q7X4</accession>
<keyword evidence="4 5" id="KW-0472">Membrane</keyword>
<evidence type="ECO:0000256" key="6">
    <source>
        <dbReference type="SAM" id="Phobius"/>
    </source>
</evidence>
<proteinExistence type="predicted"/>
<dbReference type="PANTHER" id="PTHR31204:SF1">
    <property type="entry name" value="SIGMA INTRACELLULAR RECEPTOR 2"/>
    <property type="match status" value="1"/>
</dbReference>
<dbReference type="eggNOG" id="ENOG502RZ62">
    <property type="taxonomic scope" value="Eukaryota"/>
</dbReference>
<evidence type="ECO:0000313" key="8">
    <source>
        <dbReference type="EMBL" id="EYU24787.1"/>
    </source>
</evidence>
<evidence type="ECO:0000256" key="3">
    <source>
        <dbReference type="ARBA" id="ARBA00022989"/>
    </source>
</evidence>
<feature type="transmembrane region" description="Helical" evidence="6">
    <location>
        <begin position="73"/>
        <end position="92"/>
    </location>
</feature>
<dbReference type="GO" id="GO:0005783">
    <property type="term" value="C:endoplasmic reticulum"/>
    <property type="evidence" value="ECO:0000318"/>
    <property type="project" value="GO_Central"/>
</dbReference>
<evidence type="ECO:0000313" key="9">
    <source>
        <dbReference type="Proteomes" id="UP000030748"/>
    </source>
</evidence>
<reference evidence="8 9" key="1">
    <citation type="journal article" date="2013" name="Proc. Natl. Acad. Sci. U.S.A.">
        <title>Fine-scale variation in meiotic recombination in Mimulus inferred from population shotgun sequencing.</title>
        <authorList>
            <person name="Hellsten U."/>
            <person name="Wright K.M."/>
            <person name="Jenkins J."/>
            <person name="Shu S."/>
            <person name="Yuan Y."/>
            <person name="Wessler S.R."/>
            <person name="Schmutz J."/>
            <person name="Willis J.H."/>
            <person name="Rokhsar D.S."/>
        </authorList>
    </citation>
    <scope>NUCLEOTIDE SEQUENCE [LARGE SCALE GENOMIC DNA]</scope>
    <source>
        <strain evidence="9">cv. DUN x IM62</strain>
    </source>
</reference>
<evidence type="ECO:0000256" key="4">
    <source>
        <dbReference type="ARBA" id="ARBA00023136"/>
    </source>
</evidence>
<evidence type="ECO:0000259" key="7">
    <source>
        <dbReference type="PROSITE" id="PS51751"/>
    </source>
</evidence>
<evidence type="ECO:0000256" key="1">
    <source>
        <dbReference type="ARBA" id="ARBA00004141"/>
    </source>
</evidence>
<evidence type="ECO:0000256" key="2">
    <source>
        <dbReference type="ARBA" id="ARBA00022692"/>
    </source>
</evidence>
<evidence type="ECO:0000256" key="5">
    <source>
        <dbReference type="PROSITE-ProRule" id="PRU01087"/>
    </source>
</evidence>
<comment type="subcellular location">
    <subcellularLocation>
        <location evidence="1">Membrane</location>
        <topology evidence="1">Multi-pass membrane protein</topology>
    </subcellularLocation>
</comment>
<feature type="transmembrane region" description="Helical" evidence="6">
    <location>
        <begin position="129"/>
        <end position="152"/>
    </location>
</feature>
<organism evidence="8 9">
    <name type="scientific">Erythranthe guttata</name>
    <name type="common">Yellow monkey flower</name>
    <name type="synonym">Mimulus guttatus</name>
    <dbReference type="NCBI Taxonomy" id="4155"/>
    <lineage>
        <taxon>Eukaryota</taxon>
        <taxon>Viridiplantae</taxon>
        <taxon>Streptophyta</taxon>
        <taxon>Embryophyta</taxon>
        <taxon>Tracheophyta</taxon>
        <taxon>Spermatophyta</taxon>
        <taxon>Magnoliopsida</taxon>
        <taxon>eudicotyledons</taxon>
        <taxon>Gunneridae</taxon>
        <taxon>Pentapetalae</taxon>
        <taxon>asterids</taxon>
        <taxon>lamiids</taxon>
        <taxon>Lamiales</taxon>
        <taxon>Phrymaceae</taxon>
        <taxon>Erythranthe</taxon>
    </lineage>
</organism>
<keyword evidence="3 5" id="KW-1133">Transmembrane helix</keyword>
<keyword evidence="9" id="KW-1185">Reference proteome</keyword>
<dbReference type="AlphaFoldDB" id="A0A022Q7X4"/>
<dbReference type="PANTHER" id="PTHR31204">
    <property type="entry name" value="SIGMA INTRACELLULAR RECEPTOR 2"/>
    <property type="match status" value="1"/>
</dbReference>
<dbReference type="InterPro" id="IPR051987">
    <property type="entry name" value="Sigma-2_receptor-like"/>
</dbReference>